<sequence length="249" mass="27629">MEKEKEKDVHTAGARPVRGIIHVDNDMFMGGGESDGLLPQAQLQPWLEAPLNRRDNAGETAFHAAVRTGQTGAYTSTSFATAVPKPTAEALVARNPRDHIPGPDSFLEGIQGKYWTITSEQRLRPGPRNADGNENDMVRVAASSVNAIASLPTTMTTMRRENDSTPVVCMAIRDEAGLTMVHYAANRGDAAMLDRILAHFNIYRADLIKSFVSMKQRDGGNRERRKIEIKFISDKLRRHITFSRRKAES</sequence>
<protein>
    <submittedName>
        <fullName evidence="2">Uu.00g143710.m01.CDS01</fullName>
    </submittedName>
</protein>
<reference evidence="2" key="1">
    <citation type="submission" date="2023-10" db="EMBL/GenBank/DDBJ databases">
        <authorList>
            <person name="Hackl T."/>
        </authorList>
    </citation>
    <scope>NUCLEOTIDE SEQUENCE</scope>
</reference>
<evidence type="ECO:0000313" key="2">
    <source>
        <dbReference type="EMBL" id="CAJ2509345.1"/>
    </source>
</evidence>
<evidence type="ECO:0000313" key="3">
    <source>
        <dbReference type="Proteomes" id="UP001295740"/>
    </source>
</evidence>
<comment type="caution">
    <text evidence="2">The sequence shown here is derived from an EMBL/GenBank/DDBJ whole genome shotgun (WGS) entry which is preliminary data.</text>
</comment>
<dbReference type="PROSITE" id="PS50066">
    <property type="entry name" value="MADS_BOX_2"/>
    <property type="match status" value="1"/>
</dbReference>
<dbReference type="Proteomes" id="UP001295740">
    <property type="component" value="Unassembled WGS sequence"/>
</dbReference>
<dbReference type="InterPro" id="IPR002100">
    <property type="entry name" value="TF_MADSbox"/>
</dbReference>
<proteinExistence type="predicted"/>
<dbReference type="Gene3D" id="1.25.40.20">
    <property type="entry name" value="Ankyrin repeat-containing domain"/>
    <property type="match status" value="1"/>
</dbReference>
<dbReference type="GO" id="GO:0046983">
    <property type="term" value="F:protein dimerization activity"/>
    <property type="evidence" value="ECO:0007669"/>
    <property type="project" value="InterPro"/>
</dbReference>
<name>A0AAI8VQS0_9PEZI</name>
<dbReference type="InterPro" id="IPR036770">
    <property type="entry name" value="Ankyrin_rpt-contain_sf"/>
</dbReference>
<keyword evidence="3" id="KW-1185">Reference proteome</keyword>
<accession>A0AAI8VQS0</accession>
<feature type="domain" description="MADS-box" evidence="1">
    <location>
        <begin position="222"/>
        <end position="249"/>
    </location>
</feature>
<gene>
    <name evidence="2" type="ORF">KHLLAP_LOCUS9813</name>
</gene>
<organism evidence="2 3">
    <name type="scientific">Anthostomella pinea</name>
    <dbReference type="NCBI Taxonomy" id="933095"/>
    <lineage>
        <taxon>Eukaryota</taxon>
        <taxon>Fungi</taxon>
        <taxon>Dikarya</taxon>
        <taxon>Ascomycota</taxon>
        <taxon>Pezizomycotina</taxon>
        <taxon>Sordariomycetes</taxon>
        <taxon>Xylariomycetidae</taxon>
        <taxon>Xylariales</taxon>
        <taxon>Xylariaceae</taxon>
        <taxon>Anthostomella</taxon>
    </lineage>
</organism>
<dbReference type="EMBL" id="CAUWAG010000012">
    <property type="protein sequence ID" value="CAJ2509345.1"/>
    <property type="molecule type" value="Genomic_DNA"/>
</dbReference>
<dbReference type="AlphaFoldDB" id="A0AAI8VQS0"/>
<dbReference type="GO" id="GO:0003677">
    <property type="term" value="F:DNA binding"/>
    <property type="evidence" value="ECO:0007669"/>
    <property type="project" value="InterPro"/>
</dbReference>
<evidence type="ECO:0000259" key="1">
    <source>
        <dbReference type="PROSITE" id="PS50066"/>
    </source>
</evidence>